<reference evidence="1 2" key="1">
    <citation type="submission" date="2019-11" db="EMBL/GenBank/DDBJ databases">
        <title>Pedobacter sp. HMF7056 Genome sequencing and assembly.</title>
        <authorList>
            <person name="Kang H."/>
            <person name="Kim H."/>
            <person name="Joh K."/>
        </authorList>
    </citation>
    <scope>NUCLEOTIDE SEQUENCE [LARGE SCALE GENOMIC DNA]</scope>
    <source>
        <strain evidence="1 2">HMF7056</strain>
    </source>
</reference>
<dbReference type="AlphaFoldDB" id="A0A7K1Y266"/>
<evidence type="ECO:0008006" key="3">
    <source>
        <dbReference type="Google" id="ProtNLM"/>
    </source>
</evidence>
<protein>
    <recommendedName>
        <fullName evidence="3">Rpn family recombination-promoting nuclease/putative transposase</fullName>
    </recommendedName>
</protein>
<name>A0A7K1Y266_9SPHI</name>
<proteinExistence type="predicted"/>
<dbReference type="Proteomes" id="UP000451233">
    <property type="component" value="Unassembled WGS sequence"/>
</dbReference>
<gene>
    <name evidence="1" type="ORF">GS398_17790</name>
</gene>
<accession>A0A7K1Y266</accession>
<evidence type="ECO:0000313" key="2">
    <source>
        <dbReference type="Proteomes" id="UP000451233"/>
    </source>
</evidence>
<organism evidence="1 2">
    <name type="scientific">Hufsiella ginkgonis</name>
    <dbReference type="NCBI Taxonomy" id="2695274"/>
    <lineage>
        <taxon>Bacteria</taxon>
        <taxon>Pseudomonadati</taxon>
        <taxon>Bacteroidota</taxon>
        <taxon>Sphingobacteriia</taxon>
        <taxon>Sphingobacteriales</taxon>
        <taxon>Sphingobacteriaceae</taxon>
        <taxon>Hufsiella</taxon>
    </lineage>
</organism>
<comment type="caution">
    <text evidence="1">The sequence shown here is derived from an EMBL/GenBank/DDBJ whole genome shotgun (WGS) entry which is preliminary data.</text>
</comment>
<sequence>MQAEESSVMANDFDKILRENFREPKMRLLRELLQSGTTTIKPLVPRVQQTVIEREADTIAEVTSPGRKNYIIHIEWQSSNDPKMSLRMAIYDLLLYQAYEKDVLGIVLYVGREKLSMQDTLAFFGQRYNCRMLDIRSFDTELFLGSDDPGEVMMAILMGNDDQKLYTIRRILTKLRILSKGDKAELQKRVKQLEILSNLRGKETQQLIIQEEKNMPVTFQLTEDLRYLEGFEQGVLDTVNKLLKNGVSVTLVQEITGISSEKIDLILKQHRIDNGEKEK</sequence>
<keyword evidence="2" id="KW-1185">Reference proteome</keyword>
<dbReference type="RefSeq" id="WP_160908158.1">
    <property type="nucleotide sequence ID" value="NZ_WVHS01000004.1"/>
</dbReference>
<evidence type="ECO:0000313" key="1">
    <source>
        <dbReference type="EMBL" id="MXV17158.1"/>
    </source>
</evidence>
<dbReference type="EMBL" id="WVHS01000004">
    <property type="protein sequence ID" value="MXV17158.1"/>
    <property type="molecule type" value="Genomic_DNA"/>
</dbReference>